<protein>
    <recommendedName>
        <fullName evidence="8">Ribosomal protein uS12 methylthiotransferase RimO</fullName>
        <shortName evidence="8">uS12 MTTase</shortName>
        <shortName evidence="8">uS12 methylthiotransferase</shortName>
        <ecNumber evidence="8">2.8.4.4</ecNumber>
    </recommendedName>
    <alternativeName>
        <fullName evidence="8">Ribosomal protein uS12 (aspartate-C(3))-methylthiotransferase</fullName>
    </alternativeName>
    <alternativeName>
        <fullName evidence="8">Ribosome maturation factor RimO</fullName>
    </alternativeName>
</protein>
<dbReference type="Gene3D" id="2.40.50.140">
    <property type="entry name" value="Nucleic acid-binding proteins"/>
    <property type="match status" value="1"/>
</dbReference>
<dbReference type="InterPro" id="IPR012340">
    <property type="entry name" value="NA-bd_OB-fold"/>
</dbReference>
<dbReference type="Pfam" id="PF04055">
    <property type="entry name" value="Radical_SAM"/>
    <property type="match status" value="1"/>
</dbReference>
<evidence type="ECO:0000256" key="7">
    <source>
        <dbReference type="ARBA" id="ARBA00023014"/>
    </source>
</evidence>
<dbReference type="GO" id="GO:0005840">
    <property type="term" value="C:ribosome"/>
    <property type="evidence" value="ECO:0007669"/>
    <property type="project" value="UniProtKB-KW"/>
</dbReference>
<dbReference type="Gene3D" id="3.40.50.12160">
    <property type="entry name" value="Methylthiotransferase, N-terminal domain"/>
    <property type="match status" value="1"/>
</dbReference>
<comment type="function">
    <text evidence="8">Catalyzes the methylthiolation of an aspartic acid residue of ribosomal protein uS12.</text>
</comment>
<evidence type="ECO:0000313" key="12">
    <source>
        <dbReference type="EMBL" id="MBA2882254.1"/>
    </source>
</evidence>
<sequence length="440" mass="47843">MRIYLSTLGCARNQVDSEVMSGRLSAAGHEMAGLAENAEVIIVNTCAFIESAADEAIEQILELAEYKRLGACQKLIVAGCLPQRYGEQTTEALPEVDLFLGTGAYDRIADAVEDTKVAGKCIIPPPEQTTLAGPDTPRTRTPGPVAYVKIMEGCGRHCTYCIIPALRGPLRSRPAADIAGEARCLAGQGAAEIVLVGQDTTSWGLDQNPPGRFADLLAQVAQAVPDCWVRFLYGHPDQIHDRLLDTMAAYPNICRYLDVPIQHASGRILKRMGRGHDSKALATMVDRIRSAMPDAALRTTVLVGFPGETDDDFAQLLEFMEKVAFDHLGAFVYSDAEDLPSHRLDGHVCAQIAQDRHDVVMMRQADISLAKNRKKIGQCTDVLVEGRAEDGRLFGRTRFQAPEVDGVTFIDNPGKSAVPGRIIKIRITDAEEYDLTGVAI</sequence>
<evidence type="ECO:0000256" key="1">
    <source>
        <dbReference type="ARBA" id="ARBA00022485"/>
    </source>
</evidence>
<comment type="similarity">
    <text evidence="8">Belongs to the methylthiotransferase family. RimO subfamily.</text>
</comment>
<evidence type="ECO:0000259" key="11">
    <source>
        <dbReference type="PROSITE" id="PS51918"/>
    </source>
</evidence>
<dbReference type="InterPro" id="IPR020612">
    <property type="entry name" value="Methylthiotransferase_CS"/>
</dbReference>
<keyword evidence="12" id="KW-0689">Ribosomal protein</keyword>
<dbReference type="GO" id="GO:0005829">
    <property type="term" value="C:cytosol"/>
    <property type="evidence" value="ECO:0007669"/>
    <property type="project" value="TreeGrafter"/>
</dbReference>
<reference evidence="12 13" key="1">
    <citation type="submission" date="2020-07" db="EMBL/GenBank/DDBJ databases">
        <title>Genomic Encyclopedia of Type Strains, Phase IV (KMG-IV): sequencing the most valuable type-strain genomes for metagenomic binning, comparative biology and taxonomic classification.</title>
        <authorList>
            <person name="Goeker M."/>
        </authorList>
    </citation>
    <scope>NUCLEOTIDE SEQUENCE [LARGE SCALE GENOMIC DNA]</scope>
    <source>
        <strain evidence="12 13">DSM 17721</strain>
    </source>
</reference>
<dbReference type="Proteomes" id="UP000525298">
    <property type="component" value="Unassembled WGS sequence"/>
</dbReference>
<dbReference type="PROSITE" id="PS51918">
    <property type="entry name" value="RADICAL_SAM"/>
    <property type="match status" value="1"/>
</dbReference>
<dbReference type="RefSeq" id="WP_181551896.1">
    <property type="nucleotide sequence ID" value="NZ_JACDUS010000008.1"/>
</dbReference>
<dbReference type="GO" id="GO:0035599">
    <property type="term" value="F:aspartic acid methylthiotransferase activity"/>
    <property type="evidence" value="ECO:0007669"/>
    <property type="project" value="TreeGrafter"/>
</dbReference>
<keyword evidence="13" id="KW-1185">Reference proteome</keyword>
<dbReference type="Pfam" id="PF00919">
    <property type="entry name" value="UPF0004"/>
    <property type="match status" value="1"/>
</dbReference>
<keyword evidence="6 8" id="KW-0408">Iron</keyword>
<keyword evidence="1 8" id="KW-0004">4Fe-4S</keyword>
<dbReference type="HAMAP" id="MF_01865">
    <property type="entry name" value="MTTase_RimO"/>
    <property type="match status" value="1"/>
</dbReference>
<dbReference type="SFLD" id="SFLDF00274">
    <property type="entry name" value="ribosomal_protein_S12_methylth"/>
    <property type="match status" value="1"/>
</dbReference>
<accession>A0A7W0CAM7</accession>
<dbReference type="NCBIfam" id="TIGR01125">
    <property type="entry name" value="30S ribosomal protein S12 methylthiotransferase RimO"/>
    <property type="match status" value="1"/>
</dbReference>
<feature type="domain" description="Radical SAM core" evidence="11">
    <location>
        <begin position="140"/>
        <end position="370"/>
    </location>
</feature>
<dbReference type="NCBIfam" id="TIGR00089">
    <property type="entry name" value="MiaB/RimO family radical SAM methylthiotransferase"/>
    <property type="match status" value="1"/>
</dbReference>
<dbReference type="AlphaFoldDB" id="A0A7W0CAM7"/>
<comment type="cofactor">
    <cofactor evidence="8">
        <name>[4Fe-4S] cluster</name>
        <dbReference type="ChEBI" id="CHEBI:49883"/>
    </cofactor>
    <text evidence="8">Binds 2 [4Fe-4S] clusters. One cluster is coordinated with 3 cysteines and an exchangeable S-adenosyl-L-methionine.</text>
</comment>
<evidence type="ECO:0000259" key="10">
    <source>
        <dbReference type="PROSITE" id="PS51449"/>
    </source>
</evidence>
<evidence type="ECO:0000256" key="6">
    <source>
        <dbReference type="ARBA" id="ARBA00023004"/>
    </source>
</evidence>
<dbReference type="EC" id="2.8.4.4" evidence="8"/>
<keyword evidence="7 8" id="KW-0411">Iron-sulfur</keyword>
<dbReference type="GO" id="GO:0006400">
    <property type="term" value="P:tRNA modification"/>
    <property type="evidence" value="ECO:0007669"/>
    <property type="project" value="InterPro"/>
</dbReference>
<feature type="binding site" evidence="8">
    <location>
        <position position="10"/>
    </location>
    <ligand>
        <name>[4Fe-4S] cluster</name>
        <dbReference type="ChEBI" id="CHEBI:49883"/>
        <label>1</label>
    </ligand>
</feature>
<comment type="catalytic activity">
    <reaction evidence="8">
        <text>L-aspartate(89)-[ribosomal protein uS12]-hydrogen + (sulfur carrier)-SH + AH2 + 2 S-adenosyl-L-methionine = 3-methylsulfanyl-L-aspartate(89)-[ribosomal protein uS12]-hydrogen + (sulfur carrier)-H + 5'-deoxyadenosine + L-methionine + A + S-adenosyl-L-homocysteine + 2 H(+)</text>
        <dbReference type="Rhea" id="RHEA:37087"/>
        <dbReference type="Rhea" id="RHEA-COMP:10460"/>
        <dbReference type="Rhea" id="RHEA-COMP:10461"/>
        <dbReference type="Rhea" id="RHEA-COMP:14737"/>
        <dbReference type="Rhea" id="RHEA-COMP:14739"/>
        <dbReference type="ChEBI" id="CHEBI:13193"/>
        <dbReference type="ChEBI" id="CHEBI:15378"/>
        <dbReference type="ChEBI" id="CHEBI:17319"/>
        <dbReference type="ChEBI" id="CHEBI:17499"/>
        <dbReference type="ChEBI" id="CHEBI:29917"/>
        <dbReference type="ChEBI" id="CHEBI:29961"/>
        <dbReference type="ChEBI" id="CHEBI:57844"/>
        <dbReference type="ChEBI" id="CHEBI:57856"/>
        <dbReference type="ChEBI" id="CHEBI:59789"/>
        <dbReference type="ChEBI" id="CHEBI:64428"/>
        <dbReference type="ChEBI" id="CHEBI:73599"/>
        <dbReference type="EC" id="2.8.4.4"/>
    </reaction>
</comment>
<dbReference type="FunFam" id="3.80.30.20:FF:000001">
    <property type="entry name" value="tRNA-2-methylthio-N(6)-dimethylallyladenosine synthase 2"/>
    <property type="match status" value="1"/>
</dbReference>
<gene>
    <name evidence="8" type="primary">rimO</name>
    <name evidence="12" type="ORF">HNR65_002596</name>
</gene>
<dbReference type="CDD" id="cd01335">
    <property type="entry name" value="Radical_SAM"/>
    <property type="match status" value="1"/>
</dbReference>
<dbReference type="InterPro" id="IPR002792">
    <property type="entry name" value="TRAM_dom"/>
</dbReference>
<dbReference type="SFLD" id="SFLDG01061">
    <property type="entry name" value="methylthiotransferase"/>
    <property type="match status" value="1"/>
</dbReference>
<dbReference type="InterPro" id="IPR058240">
    <property type="entry name" value="rSAM_sf"/>
</dbReference>
<dbReference type="PROSITE" id="PS01278">
    <property type="entry name" value="MTTASE_RADICAL"/>
    <property type="match status" value="1"/>
</dbReference>
<dbReference type="EMBL" id="JACDUS010000008">
    <property type="protein sequence ID" value="MBA2882254.1"/>
    <property type="molecule type" value="Genomic_DNA"/>
</dbReference>
<evidence type="ECO:0000256" key="2">
    <source>
        <dbReference type="ARBA" id="ARBA00022490"/>
    </source>
</evidence>
<dbReference type="Pfam" id="PF18693">
    <property type="entry name" value="TRAM_2"/>
    <property type="match status" value="1"/>
</dbReference>
<dbReference type="SFLD" id="SFLDS00029">
    <property type="entry name" value="Radical_SAM"/>
    <property type="match status" value="1"/>
</dbReference>
<name>A0A7W0CAM7_9BACT</name>
<evidence type="ECO:0000256" key="8">
    <source>
        <dbReference type="HAMAP-Rule" id="MF_01865"/>
    </source>
</evidence>
<dbReference type="InterPro" id="IPR038135">
    <property type="entry name" value="Methylthiotransferase_N_sf"/>
</dbReference>
<dbReference type="SMART" id="SM00729">
    <property type="entry name" value="Elp3"/>
    <property type="match status" value="1"/>
</dbReference>
<dbReference type="InterPro" id="IPR005840">
    <property type="entry name" value="Ribosomal_uS12_MeSTrfase_RimO"/>
</dbReference>
<dbReference type="PROSITE" id="PS50926">
    <property type="entry name" value="TRAM"/>
    <property type="match status" value="1"/>
</dbReference>
<dbReference type="PANTHER" id="PTHR43837:SF1">
    <property type="entry name" value="RIBOSOMAL PROTEIN US12 METHYLTHIOTRANSFERASE RIMO"/>
    <property type="match status" value="1"/>
</dbReference>
<dbReference type="SFLD" id="SFLDG01082">
    <property type="entry name" value="B12-binding_domain_containing"/>
    <property type="match status" value="1"/>
</dbReference>
<keyword evidence="2 8" id="KW-0963">Cytoplasm</keyword>
<feature type="binding site" evidence="8">
    <location>
        <position position="80"/>
    </location>
    <ligand>
        <name>[4Fe-4S] cluster</name>
        <dbReference type="ChEBI" id="CHEBI:49883"/>
        <label>1</label>
    </ligand>
</feature>
<dbReference type="PANTHER" id="PTHR43837">
    <property type="entry name" value="RIBOSOMAL PROTEIN S12 METHYLTHIOTRANSFERASE RIMO"/>
    <property type="match status" value="1"/>
</dbReference>
<comment type="caution">
    <text evidence="12">The sequence shown here is derived from an EMBL/GenBank/DDBJ whole genome shotgun (WGS) entry which is preliminary data.</text>
</comment>
<organism evidence="12 13">
    <name type="scientific">Desulfosalsimonas propionicica</name>
    <dbReference type="NCBI Taxonomy" id="332175"/>
    <lineage>
        <taxon>Bacteria</taxon>
        <taxon>Pseudomonadati</taxon>
        <taxon>Thermodesulfobacteriota</taxon>
        <taxon>Desulfobacteria</taxon>
        <taxon>Desulfobacterales</taxon>
        <taxon>Desulfosalsimonadaceae</taxon>
        <taxon>Desulfosalsimonas</taxon>
    </lineage>
</organism>
<dbReference type="GO" id="GO:0051539">
    <property type="term" value="F:4 iron, 4 sulfur cluster binding"/>
    <property type="evidence" value="ECO:0007669"/>
    <property type="project" value="UniProtKB-UniRule"/>
</dbReference>
<dbReference type="InterPro" id="IPR006638">
    <property type="entry name" value="Elp3/MiaA/NifB-like_rSAM"/>
</dbReference>
<evidence type="ECO:0000313" key="13">
    <source>
        <dbReference type="Proteomes" id="UP000525298"/>
    </source>
</evidence>
<dbReference type="SUPFAM" id="SSF102114">
    <property type="entry name" value="Radical SAM enzymes"/>
    <property type="match status" value="1"/>
</dbReference>
<feature type="domain" description="TRAM" evidence="9">
    <location>
        <begin position="373"/>
        <end position="440"/>
    </location>
</feature>
<evidence type="ECO:0000259" key="9">
    <source>
        <dbReference type="PROSITE" id="PS50926"/>
    </source>
</evidence>
<feature type="binding site" evidence="8">
    <location>
        <position position="161"/>
    </location>
    <ligand>
        <name>[4Fe-4S] cluster</name>
        <dbReference type="ChEBI" id="CHEBI:49883"/>
        <label>2</label>
        <note>4Fe-4S-S-AdoMet</note>
    </ligand>
</feature>
<dbReference type="Gene3D" id="3.80.30.20">
    <property type="entry name" value="tm_1862 like domain"/>
    <property type="match status" value="1"/>
</dbReference>
<comment type="subcellular location">
    <subcellularLocation>
        <location evidence="8">Cytoplasm</location>
    </subcellularLocation>
</comment>
<dbReference type="InterPro" id="IPR013848">
    <property type="entry name" value="Methylthiotransferase_N"/>
</dbReference>
<evidence type="ECO:0000256" key="3">
    <source>
        <dbReference type="ARBA" id="ARBA00022679"/>
    </source>
</evidence>
<feature type="binding site" evidence="8">
    <location>
        <position position="46"/>
    </location>
    <ligand>
        <name>[4Fe-4S] cluster</name>
        <dbReference type="ChEBI" id="CHEBI:49883"/>
        <label>1</label>
    </ligand>
</feature>
<dbReference type="InterPro" id="IPR007197">
    <property type="entry name" value="rSAM"/>
</dbReference>
<evidence type="ECO:0000256" key="4">
    <source>
        <dbReference type="ARBA" id="ARBA00022691"/>
    </source>
</evidence>
<feature type="domain" description="MTTase N-terminal" evidence="10">
    <location>
        <begin position="1"/>
        <end position="117"/>
    </location>
</feature>
<dbReference type="GO" id="GO:0103039">
    <property type="term" value="F:protein methylthiotransferase activity"/>
    <property type="evidence" value="ECO:0007669"/>
    <property type="project" value="UniProtKB-EC"/>
</dbReference>
<dbReference type="InterPro" id="IPR005839">
    <property type="entry name" value="Methylthiotransferase"/>
</dbReference>
<dbReference type="InterPro" id="IPR023404">
    <property type="entry name" value="rSAM_horseshoe"/>
</dbReference>
<feature type="binding site" evidence="8">
    <location>
        <position position="154"/>
    </location>
    <ligand>
        <name>[4Fe-4S] cluster</name>
        <dbReference type="ChEBI" id="CHEBI:49883"/>
        <label>2</label>
        <note>4Fe-4S-S-AdoMet</note>
    </ligand>
</feature>
<feature type="binding site" evidence="8">
    <location>
        <position position="158"/>
    </location>
    <ligand>
        <name>[4Fe-4S] cluster</name>
        <dbReference type="ChEBI" id="CHEBI:49883"/>
        <label>2</label>
        <note>4Fe-4S-S-AdoMet</note>
    </ligand>
</feature>
<keyword evidence="4 8" id="KW-0949">S-adenosyl-L-methionine</keyword>
<keyword evidence="12" id="KW-0687">Ribonucleoprotein</keyword>
<proteinExistence type="inferred from homology"/>
<keyword evidence="3 8" id="KW-0808">Transferase</keyword>
<evidence type="ECO:0000256" key="5">
    <source>
        <dbReference type="ARBA" id="ARBA00022723"/>
    </source>
</evidence>
<keyword evidence="5 8" id="KW-0479">Metal-binding</keyword>
<dbReference type="GO" id="GO:0046872">
    <property type="term" value="F:metal ion binding"/>
    <property type="evidence" value="ECO:0007669"/>
    <property type="project" value="UniProtKB-KW"/>
</dbReference>
<dbReference type="PROSITE" id="PS51449">
    <property type="entry name" value="MTTASE_N"/>
    <property type="match status" value="1"/>
</dbReference>